<gene>
    <name evidence="1" type="ORF">P4O66_008883</name>
</gene>
<proteinExistence type="predicted"/>
<dbReference type="SUPFAM" id="SSF48726">
    <property type="entry name" value="Immunoglobulin"/>
    <property type="match status" value="1"/>
</dbReference>
<keyword evidence="2" id="KW-1185">Reference proteome</keyword>
<evidence type="ECO:0000313" key="1">
    <source>
        <dbReference type="EMBL" id="KAK1796287.1"/>
    </source>
</evidence>
<reference evidence="1" key="1">
    <citation type="submission" date="2023-03" db="EMBL/GenBank/DDBJ databases">
        <title>Electrophorus voltai genome.</title>
        <authorList>
            <person name="Bian C."/>
        </authorList>
    </citation>
    <scope>NUCLEOTIDE SEQUENCE</scope>
    <source>
        <strain evidence="1">CB-2022</strain>
        <tissue evidence="1">Muscle</tissue>
    </source>
</reference>
<dbReference type="EMBL" id="JAROKS010000015">
    <property type="protein sequence ID" value="KAK1796287.1"/>
    <property type="molecule type" value="Genomic_DNA"/>
</dbReference>
<dbReference type="InterPro" id="IPR036179">
    <property type="entry name" value="Ig-like_dom_sf"/>
</dbReference>
<organism evidence="1 2">
    <name type="scientific">Electrophorus voltai</name>
    <dbReference type="NCBI Taxonomy" id="2609070"/>
    <lineage>
        <taxon>Eukaryota</taxon>
        <taxon>Metazoa</taxon>
        <taxon>Chordata</taxon>
        <taxon>Craniata</taxon>
        <taxon>Vertebrata</taxon>
        <taxon>Euteleostomi</taxon>
        <taxon>Actinopterygii</taxon>
        <taxon>Neopterygii</taxon>
        <taxon>Teleostei</taxon>
        <taxon>Ostariophysi</taxon>
        <taxon>Gymnotiformes</taxon>
        <taxon>Gymnotoidei</taxon>
        <taxon>Gymnotidae</taxon>
        <taxon>Electrophorus</taxon>
    </lineage>
</organism>
<evidence type="ECO:0008006" key="3">
    <source>
        <dbReference type="Google" id="ProtNLM"/>
    </source>
</evidence>
<dbReference type="AlphaFoldDB" id="A0AAD8ZB87"/>
<dbReference type="Proteomes" id="UP001239994">
    <property type="component" value="Unassembled WGS sequence"/>
</dbReference>
<name>A0AAD8ZB87_9TELE</name>
<sequence>MCVGLECEIIGIETTCWCEEGYIWSDLVCDSVSTCCNNYLCVANISDYTPLCVPQANDNYHILFTNMLSLCSNFGHTSSQDYTVSLNATFKTAKVQNIILTLKKKYENIVDINATSQGLVSIDVPPHKVCYNSQYTMNCGMEEKMDTCTWQITRPDQDPQIIGAGSEVILSQSCTDTTSISLINITWFWAGVYTCMFTRGSVSHVASAELKVALLPEIINVTSRPPSPDCTVAQDISFNVICSIDVSGENYTVTLSDLPPQQSVQKNIVSYNKTFTINCKKDRTPTEIISCKITNSVEQTRITNLSIPIIYPGDEVCEADDIWPKTKNGTTATILCTQLGRVGTVVRACNGRVWGDPVSFCVKQELNILTSTAGDFEKGVGATLNQANSIFDNLKNTTIAGNITYGDVMSTVSVFNIMSRASSRVSLDETLLPVSVSQWYHPISFSHVATISLPSLL</sequence>
<evidence type="ECO:0000313" key="2">
    <source>
        <dbReference type="Proteomes" id="UP001239994"/>
    </source>
</evidence>
<comment type="caution">
    <text evidence="1">The sequence shown here is derived from an EMBL/GenBank/DDBJ whole genome shotgun (WGS) entry which is preliminary data.</text>
</comment>
<protein>
    <recommendedName>
        <fullName evidence="3">Ig-like domain-containing protein</fullName>
    </recommendedName>
</protein>
<accession>A0AAD8ZB87</accession>